<feature type="domain" description="ATP-dependent helicase C-terminal" evidence="2">
    <location>
        <begin position="1"/>
        <end position="101"/>
    </location>
</feature>
<dbReference type="EMBL" id="AODG01000013">
    <property type="protein sequence ID" value="EUJ27104.1"/>
    <property type="molecule type" value="Genomic_DNA"/>
</dbReference>
<reference evidence="3 4" key="1">
    <citation type="submission" date="2012-12" db="EMBL/GenBank/DDBJ databases">
        <title>Novel taxa of Listeriaceae from agricultural environments in the United States.</title>
        <authorList>
            <person name="den Bakker H.C."/>
            <person name="Allred A."/>
            <person name="Warchocki S."/>
            <person name="Wright E.M."/>
            <person name="Burrell A."/>
            <person name="Nightingale K.K."/>
            <person name="Kephart D."/>
            <person name="Wiedmann M."/>
        </authorList>
    </citation>
    <scope>NUCLEOTIDE SEQUENCE [LARGE SCALE GENOMIC DNA]</scope>
    <source>
        <strain evidence="3 4">FSL F6-1183</strain>
    </source>
</reference>
<dbReference type="GO" id="GO:0006139">
    <property type="term" value="P:nucleobase-containing compound metabolic process"/>
    <property type="evidence" value="ECO:0007669"/>
    <property type="project" value="InterPro"/>
</dbReference>
<sequence>MAKQFQVFQKSILLGTSSFWEGIDIPGKALSCLAIVRLPFVPLDDPYAKAQISLRKERGENAFQTYSLPEAILRFKQGFGRLIRRETDRGIVFVFDSRLETTKFGKAFLTSIPQTPVITADEEEILTITESFFKDS</sequence>
<dbReference type="InterPro" id="IPR027417">
    <property type="entry name" value="P-loop_NTPase"/>
</dbReference>
<dbReference type="AlphaFoldDB" id="A0A829R5M6"/>
<dbReference type="InterPro" id="IPR045028">
    <property type="entry name" value="DinG/Rad3-like"/>
</dbReference>
<evidence type="ECO:0000313" key="3">
    <source>
        <dbReference type="EMBL" id="EUJ27104.1"/>
    </source>
</evidence>
<gene>
    <name evidence="3" type="ORF">LMUR_11417</name>
</gene>
<dbReference type="GO" id="GO:0003676">
    <property type="term" value="F:nucleic acid binding"/>
    <property type="evidence" value="ECO:0007669"/>
    <property type="project" value="InterPro"/>
</dbReference>
<dbReference type="InterPro" id="IPR006555">
    <property type="entry name" value="ATP-dep_Helicase_C"/>
</dbReference>
<evidence type="ECO:0000313" key="4">
    <source>
        <dbReference type="Proteomes" id="UP000019251"/>
    </source>
</evidence>
<comment type="similarity">
    <text evidence="1">Belongs to the helicase family. DinG subfamily.</text>
</comment>
<keyword evidence="3" id="KW-0347">Helicase</keyword>
<keyword evidence="3" id="KW-0067">ATP-binding</keyword>
<dbReference type="GO" id="GO:0003678">
    <property type="term" value="F:DNA helicase activity"/>
    <property type="evidence" value="ECO:0007669"/>
    <property type="project" value="TreeGrafter"/>
</dbReference>
<evidence type="ECO:0000256" key="1">
    <source>
        <dbReference type="ARBA" id="ARBA00038058"/>
    </source>
</evidence>
<dbReference type="Gene3D" id="3.40.50.300">
    <property type="entry name" value="P-loop containing nucleotide triphosphate hydrolases"/>
    <property type="match status" value="1"/>
</dbReference>
<keyword evidence="3" id="KW-0547">Nucleotide-binding</keyword>
<dbReference type="SMART" id="SM00491">
    <property type="entry name" value="HELICc2"/>
    <property type="match status" value="1"/>
</dbReference>
<dbReference type="PANTHER" id="PTHR11472:SF34">
    <property type="entry name" value="REGULATOR OF TELOMERE ELONGATION HELICASE 1"/>
    <property type="match status" value="1"/>
</dbReference>
<comment type="caution">
    <text evidence="3">The sequence shown here is derived from an EMBL/GenBank/DDBJ whole genome shotgun (WGS) entry which is preliminary data.</text>
</comment>
<protein>
    <submittedName>
        <fullName evidence="3">Bifunctional ATP-dependent DNA helicase/DNA polymerase III subunit epsilon</fullName>
    </submittedName>
</protein>
<organism evidence="3 4">
    <name type="scientific">Listeria grayi FSL F6-1183</name>
    <dbReference type="NCBI Taxonomy" id="1265827"/>
    <lineage>
        <taxon>Bacteria</taxon>
        <taxon>Bacillati</taxon>
        <taxon>Bacillota</taxon>
        <taxon>Bacilli</taxon>
        <taxon>Bacillales</taxon>
        <taxon>Listeriaceae</taxon>
        <taxon>Listeria</taxon>
    </lineage>
</organism>
<dbReference type="GO" id="GO:0016818">
    <property type="term" value="F:hydrolase activity, acting on acid anhydrides, in phosphorus-containing anhydrides"/>
    <property type="evidence" value="ECO:0007669"/>
    <property type="project" value="InterPro"/>
</dbReference>
<dbReference type="PANTHER" id="PTHR11472">
    <property type="entry name" value="DNA REPAIR DEAD HELICASE RAD3/XP-D SUBFAMILY MEMBER"/>
    <property type="match status" value="1"/>
</dbReference>
<accession>A0A829R5M6</accession>
<keyword evidence="3" id="KW-0378">Hydrolase</keyword>
<evidence type="ECO:0000259" key="2">
    <source>
        <dbReference type="SMART" id="SM00491"/>
    </source>
</evidence>
<proteinExistence type="inferred from homology"/>
<dbReference type="Proteomes" id="UP000019251">
    <property type="component" value="Unassembled WGS sequence"/>
</dbReference>
<dbReference type="GO" id="GO:0005524">
    <property type="term" value="F:ATP binding"/>
    <property type="evidence" value="ECO:0007669"/>
    <property type="project" value="InterPro"/>
</dbReference>
<name>A0A829R5M6_LISGR</name>
<dbReference type="Pfam" id="PF13307">
    <property type="entry name" value="Helicase_C_2"/>
    <property type="match status" value="1"/>
</dbReference>